<dbReference type="AlphaFoldDB" id="A0A7Y3RJ39"/>
<name>A0A7Y3RJ39_9PROT</name>
<dbReference type="EMBL" id="JABFCX010000002">
    <property type="protein sequence ID" value="NNU14971.1"/>
    <property type="molecule type" value="Genomic_DNA"/>
</dbReference>
<evidence type="ECO:0000313" key="1">
    <source>
        <dbReference type="EMBL" id="NNU14971.1"/>
    </source>
</evidence>
<dbReference type="Proteomes" id="UP000536835">
    <property type="component" value="Unassembled WGS sequence"/>
</dbReference>
<dbReference type="RefSeq" id="WP_173196061.1">
    <property type="nucleotide sequence ID" value="NZ_JABFCX010000002.1"/>
</dbReference>
<protein>
    <submittedName>
        <fullName evidence="1">Uncharacterized protein</fullName>
    </submittedName>
</protein>
<evidence type="ECO:0000313" key="2">
    <source>
        <dbReference type="Proteomes" id="UP000536835"/>
    </source>
</evidence>
<gene>
    <name evidence="1" type="ORF">HK107_01365</name>
</gene>
<reference evidence="1 2" key="1">
    <citation type="submission" date="2020-05" db="EMBL/GenBank/DDBJ databases">
        <title>Parvularcula mediterraneae sp. nov., isolated from polypropylene straw from shallow seawater of the seashore of Laganas in Zakynthos island, Greece.</title>
        <authorList>
            <person name="Szabo I."/>
            <person name="Al-Omari J."/>
            <person name="Rado J."/>
            <person name="Szerdahelyi G.S."/>
        </authorList>
    </citation>
    <scope>NUCLEOTIDE SEQUENCE [LARGE SCALE GENOMIC DNA]</scope>
    <source>
        <strain evidence="1 2">ZS-1/3</strain>
    </source>
</reference>
<accession>A0A7Y3RJ39</accession>
<keyword evidence="2" id="KW-1185">Reference proteome</keyword>
<comment type="caution">
    <text evidence="1">The sequence shown here is derived from an EMBL/GenBank/DDBJ whole genome shotgun (WGS) entry which is preliminary data.</text>
</comment>
<organism evidence="1 2">
    <name type="scientific">Parvularcula mediterranea</name>
    <dbReference type="NCBI Taxonomy" id="2732508"/>
    <lineage>
        <taxon>Bacteria</taxon>
        <taxon>Pseudomonadati</taxon>
        <taxon>Pseudomonadota</taxon>
        <taxon>Alphaproteobacteria</taxon>
        <taxon>Parvularculales</taxon>
        <taxon>Parvularculaceae</taxon>
        <taxon>Parvularcula</taxon>
    </lineage>
</organism>
<proteinExistence type="predicted"/>
<sequence length="145" mass="16031">MLKQAGDTVIDAADRFRGQRRRKKIASQVGFSPITAIDEPVTAAATFIHITVGLEVWPRVHGLVKERLAEVSSDAHAAEAVTYAEWAARQPIEDYKALGMLTEMLRESLTLDERQELATILKEAASYGEDRLQARASREAIALVN</sequence>